<name>A0A8C3FBC4_CHRPI</name>
<protein>
    <recommendedName>
        <fullName evidence="3">Golgi associated RAB2 interactor protein-like Rab2B-binding domain-containing protein</fullName>
    </recommendedName>
</protein>
<organism evidence="4 5">
    <name type="scientific">Chrysemys picta bellii</name>
    <name type="common">Western painted turtle</name>
    <name type="synonym">Emys bellii</name>
    <dbReference type="NCBI Taxonomy" id="8478"/>
    <lineage>
        <taxon>Eukaryota</taxon>
        <taxon>Metazoa</taxon>
        <taxon>Chordata</taxon>
        <taxon>Craniata</taxon>
        <taxon>Vertebrata</taxon>
        <taxon>Euteleostomi</taxon>
        <taxon>Archelosauria</taxon>
        <taxon>Testudinata</taxon>
        <taxon>Testudines</taxon>
        <taxon>Cryptodira</taxon>
        <taxon>Durocryptodira</taxon>
        <taxon>Testudinoidea</taxon>
        <taxon>Emydidae</taxon>
        <taxon>Chrysemys</taxon>
    </lineage>
</organism>
<evidence type="ECO:0000256" key="2">
    <source>
        <dbReference type="SAM" id="MobiDB-lite"/>
    </source>
</evidence>
<dbReference type="InterPro" id="IPR022168">
    <property type="entry name" value="GARIL-like_Rab2B-bd"/>
</dbReference>
<dbReference type="PANTHER" id="PTHR22574">
    <property type="match status" value="1"/>
</dbReference>
<reference evidence="4" key="2">
    <citation type="submission" date="2025-09" db="UniProtKB">
        <authorList>
            <consortium name="Ensembl"/>
        </authorList>
    </citation>
    <scope>IDENTIFICATION</scope>
</reference>
<accession>A0A8C3FBC4</accession>
<comment type="similarity">
    <text evidence="1">Belongs to the GARIN family.</text>
</comment>
<dbReference type="Pfam" id="PF12480">
    <property type="entry name" value="GARIL_Rab2_bd"/>
    <property type="match status" value="1"/>
</dbReference>
<evidence type="ECO:0000256" key="1">
    <source>
        <dbReference type="ARBA" id="ARBA00038379"/>
    </source>
</evidence>
<dbReference type="Ensembl" id="ENSCPBT00000007071.1">
    <property type="protein sequence ID" value="ENSCPBP00000005822.1"/>
    <property type="gene ID" value="ENSCPBG00000004648.1"/>
</dbReference>
<keyword evidence="5" id="KW-1185">Reference proteome</keyword>
<proteinExistence type="inferred from homology"/>
<dbReference type="AlphaFoldDB" id="A0A8C3FBC4"/>
<reference evidence="4" key="1">
    <citation type="submission" date="2025-08" db="UniProtKB">
        <authorList>
            <consortium name="Ensembl"/>
        </authorList>
    </citation>
    <scope>IDENTIFICATION</scope>
</reference>
<sequence>IVRRSPHPFPECISDFAFAGWIPVIGELQKLLGQGEYNPLCPAPLFESNFLQVTKRGELVDLHNRASLVTLGIAATSPALLLPDVMIIARPTERPQGEPLGPRGAHVRPGLELTRLIPLELVSLYLHDLGEQRLKLRLATGRVYYLQLCAPRGEERPLFARWLRLIYLLRAPSDTSALAPLLTAPPAGRDGAGAAGIPPHSQPLTSLLFPSSPSETFPQHHATP</sequence>
<dbReference type="Proteomes" id="UP000694380">
    <property type="component" value="Unplaced"/>
</dbReference>
<dbReference type="PANTHER" id="PTHR22574:SF14">
    <property type="entry name" value="INTEGRAL MEMBRANE PROTEIN"/>
    <property type="match status" value="1"/>
</dbReference>
<feature type="domain" description="Golgi associated RAB2 interactor protein-like Rab2B-binding" evidence="3">
    <location>
        <begin position="111"/>
        <end position="175"/>
    </location>
</feature>
<dbReference type="GeneTree" id="ENSGT00940000162319"/>
<evidence type="ECO:0000313" key="4">
    <source>
        <dbReference type="Ensembl" id="ENSCPBP00000005822.1"/>
    </source>
</evidence>
<dbReference type="OMA" id="PFPECIS"/>
<feature type="region of interest" description="Disordered" evidence="2">
    <location>
        <begin position="189"/>
        <end position="224"/>
    </location>
</feature>
<evidence type="ECO:0000313" key="5">
    <source>
        <dbReference type="Proteomes" id="UP000694380"/>
    </source>
</evidence>
<evidence type="ECO:0000259" key="3">
    <source>
        <dbReference type="Pfam" id="PF12480"/>
    </source>
</evidence>
<feature type="compositionally biased region" description="Low complexity" evidence="2">
    <location>
        <begin position="195"/>
        <end position="217"/>
    </location>
</feature>
<dbReference type="GO" id="GO:0005634">
    <property type="term" value="C:nucleus"/>
    <property type="evidence" value="ECO:0007669"/>
    <property type="project" value="TreeGrafter"/>
</dbReference>